<comment type="caution">
    <text evidence="2">The sequence shown here is derived from an EMBL/GenBank/DDBJ whole genome shotgun (WGS) entry which is preliminary data.</text>
</comment>
<dbReference type="EMBL" id="QEYD01000013">
    <property type="protein sequence ID" value="PWE27045.1"/>
    <property type="molecule type" value="Genomic_DNA"/>
</dbReference>
<keyword evidence="1" id="KW-0732">Signal</keyword>
<dbReference type="AlphaFoldDB" id="A0A2U2C579"/>
<reference evidence="2 3" key="1">
    <citation type="submission" date="2018-05" db="EMBL/GenBank/DDBJ databases">
        <title>Pararhodobacter marina sp. nov., isolated from deep-sea water of the Indian Ocean.</title>
        <authorList>
            <person name="Lai Q.Sr."/>
            <person name="Liu X."/>
            <person name="Shao Z."/>
        </authorList>
    </citation>
    <scope>NUCLEOTIDE SEQUENCE [LARGE SCALE GENOMIC DNA]</scope>
    <source>
        <strain evidence="2 3">CIC4N-9</strain>
    </source>
</reference>
<organism evidence="2 3">
    <name type="scientific">Pararhodobacter marinus</name>
    <dbReference type="NCBI Taxonomy" id="2184063"/>
    <lineage>
        <taxon>Bacteria</taxon>
        <taxon>Pseudomonadati</taxon>
        <taxon>Pseudomonadota</taxon>
        <taxon>Alphaproteobacteria</taxon>
        <taxon>Rhodobacterales</taxon>
        <taxon>Paracoccaceae</taxon>
        <taxon>Pararhodobacter</taxon>
    </lineage>
</organism>
<dbReference type="OrthoDB" id="7885426at2"/>
<dbReference type="RefSeq" id="WP_109534892.1">
    <property type="nucleotide sequence ID" value="NZ_QEYD01000013.1"/>
</dbReference>
<proteinExistence type="predicted"/>
<evidence type="ECO:0000313" key="2">
    <source>
        <dbReference type="EMBL" id="PWE27045.1"/>
    </source>
</evidence>
<gene>
    <name evidence="2" type="ORF">C4N9_18750</name>
</gene>
<feature type="signal peptide" evidence="1">
    <location>
        <begin position="1"/>
        <end position="25"/>
    </location>
</feature>
<sequence length="164" mass="18033">MTFRSSAAAAVSALFLTLGALPADAQSGRFEGGGTLSNFTAPCLGGGWSGRPQTYVVRYHPANIAWNTDGDTLTFLNDHHGFSVERAGGSFSYAWQPVRHAFIGGPISFRDQDNHEAAEIRLISMWPSNIDETTEGTIRIRGQIRHLGHLRWCRVDFDILVQQS</sequence>
<evidence type="ECO:0000256" key="1">
    <source>
        <dbReference type="SAM" id="SignalP"/>
    </source>
</evidence>
<dbReference type="Proteomes" id="UP000244940">
    <property type="component" value="Unassembled WGS sequence"/>
</dbReference>
<name>A0A2U2C579_9RHOB</name>
<keyword evidence="3" id="KW-1185">Reference proteome</keyword>
<feature type="chain" id="PRO_5015402797" evidence="1">
    <location>
        <begin position="26"/>
        <end position="164"/>
    </location>
</feature>
<accession>A0A2U2C579</accession>
<evidence type="ECO:0000313" key="3">
    <source>
        <dbReference type="Proteomes" id="UP000244940"/>
    </source>
</evidence>
<dbReference type="GeneID" id="94366940"/>
<protein>
    <submittedName>
        <fullName evidence="2">Uncharacterized protein</fullName>
    </submittedName>
</protein>